<name>A0A939LUF5_9CELL</name>
<keyword evidence="2" id="KW-1133">Transmembrane helix</keyword>
<dbReference type="AlphaFoldDB" id="A0A939LUF5"/>
<gene>
    <name evidence="3" type="ORF">J4G33_15365</name>
</gene>
<dbReference type="Proteomes" id="UP000664209">
    <property type="component" value="Unassembled WGS sequence"/>
</dbReference>
<keyword evidence="2" id="KW-0472">Membrane</keyword>
<feature type="transmembrane region" description="Helical" evidence="2">
    <location>
        <begin position="56"/>
        <end position="76"/>
    </location>
</feature>
<evidence type="ECO:0000256" key="2">
    <source>
        <dbReference type="SAM" id="Phobius"/>
    </source>
</evidence>
<keyword evidence="2" id="KW-0812">Transmembrane</keyword>
<evidence type="ECO:0000313" key="3">
    <source>
        <dbReference type="EMBL" id="MBO1753185.1"/>
    </source>
</evidence>
<dbReference type="RefSeq" id="WP_208056861.1">
    <property type="nucleotide sequence ID" value="NZ_JAGEMK010000010.1"/>
</dbReference>
<organism evidence="3 4">
    <name type="scientific">Actinotalea soli</name>
    <dbReference type="NCBI Taxonomy" id="2819234"/>
    <lineage>
        <taxon>Bacteria</taxon>
        <taxon>Bacillati</taxon>
        <taxon>Actinomycetota</taxon>
        <taxon>Actinomycetes</taxon>
        <taxon>Micrococcales</taxon>
        <taxon>Cellulomonadaceae</taxon>
        <taxon>Actinotalea</taxon>
    </lineage>
</organism>
<reference evidence="3" key="1">
    <citation type="submission" date="2021-03" db="EMBL/GenBank/DDBJ databases">
        <title>Actinotalea soli sp. nov., isolated from soil.</title>
        <authorList>
            <person name="Ping W."/>
            <person name="Zhang J."/>
        </authorList>
    </citation>
    <scope>NUCLEOTIDE SEQUENCE</scope>
    <source>
        <strain evidence="3">BY-33</strain>
    </source>
</reference>
<evidence type="ECO:0000256" key="1">
    <source>
        <dbReference type="SAM" id="MobiDB-lite"/>
    </source>
</evidence>
<comment type="caution">
    <text evidence="3">The sequence shown here is derived from an EMBL/GenBank/DDBJ whole genome shotgun (WGS) entry which is preliminary data.</text>
</comment>
<evidence type="ECO:0000313" key="4">
    <source>
        <dbReference type="Proteomes" id="UP000664209"/>
    </source>
</evidence>
<keyword evidence="4" id="KW-1185">Reference proteome</keyword>
<proteinExistence type="predicted"/>
<dbReference type="EMBL" id="JAGEMK010000010">
    <property type="protein sequence ID" value="MBO1753185.1"/>
    <property type="molecule type" value="Genomic_DNA"/>
</dbReference>
<feature type="compositionally biased region" description="Polar residues" evidence="1">
    <location>
        <begin position="27"/>
        <end position="44"/>
    </location>
</feature>
<feature type="region of interest" description="Disordered" evidence="1">
    <location>
        <begin position="22"/>
        <end position="47"/>
    </location>
</feature>
<accession>A0A939LUF5</accession>
<protein>
    <submittedName>
        <fullName evidence="3">Uncharacterized protein</fullName>
    </submittedName>
</protein>
<sequence length="108" mass="11557">MRVYLSPARIIDPDAISTLTGPICDMRTTTTPAPHKSASTSRPSNAARRCQAMTKAAGATVALAMLATLTVPFIPGRRRSASGQRRQVVERLAASKMRLTACWSRTSG</sequence>